<keyword evidence="6 10" id="KW-1133">Transmembrane helix</keyword>
<feature type="transmembrane region" description="Helical" evidence="10">
    <location>
        <begin position="231"/>
        <end position="261"/>
    </location>
</feature>
<evidence type="ECO:0000256" key="5">
    <source>
        <dbReference type="ARBA" id="ARBA00022927"/>
    </source>
</evidence>
<protein>
    <recommendedName>
        <fullName evidence="11">Membrane insertase YidC/Oxa/ALB C-terminal domain-containing protein</fullName>
    </recommendedName>
</protein>
<proteinExistence type="inferred from homology"/>
<keyword evidence="2" id="KW-0813">Transport</keyword>
<dbReference type="Proteomes" id="UP000229497">
    <property type="component" value="Unassembled WGS sequence"/>
</dbReference>
<comment type="subcellular location">
    <subcellularLocation>
        <location evidence="1">Cell membrane</location>
        <topology evidence="1">Multi-pass membrane protein</topology>
    </subcellularLocation>
    <subcellularLocation>
        <location evidence="9">Membrane</location>
        <topology evidence="9">Multi-pass membrane protein</topology>
    </subcellularLocation>
</comment>
<dbReference type="Pfam" id="PF02096">
    <property type="entry name" value="60KD_IMP"/>
    <property type="match status" value="1"/>
</dbReference>
<evidence type="ECO:0000256" key="4">
    <source>
        <dbReference type="ARBA" id="ARBA00022692"/>
    </source>
</evidence>
<evidence type="ECO:0000256" key="3">
    <source>
        <dbReference type="ARBA" id="ARBA00022475"/>
    </source>
</evidence>
<evidence type="ECO:0000256" key="1">
    <source>
        <dbReference type="ARBA" id="ARBA00004651"/>
    </source>
</evidence>
<dbReference type="CDD" id="cd20070">
    <property type="entry name" value="5TM_YidC_Alb3"/>
    <property type="match status" value="1"/>
</dbReference>
<feature type="transmembrane region" description="Helical" evidence="10">
    <location>
        <begin position="100"/>
        <end position="121"/>
    </location>
</feature>
<evidence type="ECO:0000256" key="8">
    <source>
        <dbReference type="ARBA" id="ARBA00023186"/>
    </source>
</evidence>
<evidence type="ECO:0000256" key="7">
    <source>
        <dbReference type="ARBA" id="ARBA00023136"/>
    </source>
</evidence>
<feature type="transmembrane region" description="Helical" evidence="10">
    <location>
        <begin position="141"/>
        <end position="159"/>
    </location>
</feature>
<evidence type="ECO:0000313" key="13">
    <source>
        <dbReference type="Proteomes" id="UP000229497"/>
    </source>
</evidence>
<dbReference type="PANTHER" id="PTHR12428">
    <property type="entry name" value="OXA1"/>
    <property type="match status" value="1"/>
</dbReference>
<evidence type="ECO:0000256" key="9">
    <source>
        <dbReference type="RuleBase" id="RU003945"/>
    </source>
</evidence>
<feature type="transmembrane region" description="Helical" evidence="10">
    <location>
        <begin position="33"/>
        <end position="52"/>
    </location>
</feature>
<feature type="transmembrane region" description="Helical" evidence="10">
    <location>
        <begin position="171"/>
        <end position="189"/>
    </location>
</feature>
<keyword evidence="4 9" id="KW-0812">Transmembrane</keyword>
<reference evidence="12 13" key="1">
    <citation type="submission" date="2017-09" db="EMBL/GenBank/DDBJ databases">
        <title>Depth-based differentiation of microbial function through sediment-hosted aquifers and enrichment of novel symbionts in the deep terrestrial subsurface.</title>
        <authorList>
            <person name="Probst A.J."/>
            <person name="Ladd B."/>
            <person name="Jarett J.K."/>
            <person name="Geller-Mcgrath D.E."/>
            <person name="Sieber C.M."/>
            <person name="Emerson J.B."/>
            <person name="Anantharaman K."/>
            <person name="Thomas B.C."/>
            <person name="Malmstrom R."/>
            <person name="Stieglmeier M."/>
            <person name="Klingl A."/>
            <person name="Woyke T."/>
            <person name="Ryan C.M."/>
            <person name="Banfield J.F."/>
        </authorList>
    </citation>
    <scope>NUCLEOTIDE SEQUENCE [LARGE SCALE GENOMIC DNA]</scope>
    <source>
        <strain evidence="12">CG11_big_fil_rev_8_21_14_0_20_37_16</strain>
    </source>
</reference>
<dbReference type="PANTHER" id="PTHR12428:SF65">
    <property type="entry name" value="CYTOCHROME C OXIDASE ASSEMBLY PROTEIN COX18, MITOCHONDRIAL"/>
    <property type="match status" value="1"/>
</dbReference>
<gene>
    <name evidence="12" type="ORF">COV87_00470</name>
</gene>
<organism evidence="12 13">
    <name type="scientific">Candidatus Roizmanbacteria bacterium CG11_big_fil_rev_8_21_14_0_20_37_16</name>
    <dbReference type="NCBI Taxonomy" id="1974857"/>
    <lineage>
        <taxon>Bacteria</taxon>
        <taxon>Candidatus Roizmaniibacteriota</taxon>
    </lineage>
</organism>
<dbReference type="InterPro" id="IPR047196">
    <property type="entry name" value="YidC_ALB_C"/>
</dbReference>
<keyword evidence="5" id="KW-0653">Protein transport</keyword>
<dbReference type="InterPro" id="IPR001708">
    <property type="entry name" value="YidC/ALB3/OXA1/COX18"/>
</dbReference>
<comment type="caution">
    <text evidence="12">The sequence shown here is derived from an EMBL/GenBank/DDBJ whole genome shotgun (WGS) entry which is preliminary data.</text>
</comment>
<keyword evidence="7 10" id="KW-0472">Membrane</keyword>
<keyword evidence="3" id="KW-1003">Cell membrane</keyword>
<feature type="transmembrane region" description="Helical" evidence="10">
    <location>
        <begin position="7"/>
        <end position="27"/>
    </location>
</feature>
<evidence type="ECO:0000259" key="11">
    <source>
        <dbReference type="Pfam" id="PF02096"/>
    </source>
</evidence>
<dbReference type="NCBIfam" id="TIGR03592">
    <property type="entry name" value="yidC_oxa1_cterm"/>
    <property type="match status" value="1"/>
</dbReference>
<evidence type="ECO:0000256" key="6">
    <source>
        <dbReference type="ARBA" id="ARBA00022989"/>
    </source>
</evidence>
<name>A0A2H0KL45_9BACT</name>
<comment type="similarity">
    <text evidence="9">Belongs to the OXA1/ALB3/YidC family.</text>
</comment>
<evidence type="ECO:0000313" key="12">
    <source>
        <dbReference type="EMBL" id="PIQ71959.1"/>
    </source>
</evidence>
<dbReference type="GO" id="GO:0015031">
    <property type="term" value="P:protein transport"/>
    <property type="evidence" value="ECO:0007669"/>
    <property type="project" value="UniProtKB-KW"/>
</dbReference>
<accession>A0A2H0KL45</accession>
<sequence>MLQSLLLVYTTVFVNPIINILALYHYLLSFLPIPGTLGFSIVGLTVTIRLLLHPFFKQQMDTAKKMQDIKPHVDKLSKKHKGDAKKIQEEQMKIYQEAGINPASGCIFMIIQIPVFIALYQTLQHFFVADTSKVLLTMNKVLYFPFLNFKTLDVWFLGLNLAASPKQMNSIFAYLIPIVTGILQYFQTISTTASMAPAPATSNVIHVGKDGKKESSTGDDFQKAMNTQMKYVFPFMIGWFAFSMPIGLALYWNIFSVFSIIQYELHKREQKGGTGRDLSVQKV</sequence>
<dbReference type="GO" id="GO:0005886">
    <property type="term" value="C:plasma membrane"/>
    <property type="evidence" value="ECO:0007669"/>
    <property type="project" value="UniProtKB-SubCell"/>
</dbReference>
<dbReference type="InterPro" id="IPR028055">
    <property type="entry name" value="YidC/Oxa/ALB_C"/>
</dbReference>
<feature type="domain" description="Membrane insertase YidC/Oxa/ALB C-terminal" evidence="11">
    <location>
        <begin position="38"/>
        <end position="263"/>
    </location>
</feature>
<keyword evidence="8" id="KW-0143">Chaperone</keyword>
<evidence type="ECO:0000256" key="10">
    <source>
        <dbReference type="SAM" id="Phobius"/>
    </source>
</evidence>
<dbReference type="AlphaFoldDB" id="A0A2H0KL45"/>
<dbReference type="EMBL" id="PCVK01000017">
    <property type="protein sequence ID" value="PIQ71959.1"/>
    <property type="molecule type" value="Genomic_DNA"/>
</dbReference>
<dbReference type="GO" id="GO:0032977">
    <property type="term" value="F:membrane insertase activity"/>
    <property type="evidence" value="ECO:0007669"/>
    <property type="project" value="InterPro"/>
</dbReference>
<evidence type="ECO:0000256" key="2">
    <source>
        <dbReference type="ARBA" id="ARBA00022448"/>
    </source>
</evidence>
<dbReference type="GO" id="GO:0051205">
    <property type="term" value="P:protein insertion into membrane"/>
    <property type="evidence" value="ECO:0007669"/>
    <property type="project" value="TreeGrafter"/>
</dbReference>